<comment type="caution">
    <text evidence="1">The sequence shown here is derived from an EMBL/GenBank/DDBJ whole genome shotgun (WGS) entry which is preliminary data.</text>
</comment>
<dbReference type="EMBL" id="JAGQLF010000068">
    <property type="protein sequence ID" value="MCA9387227.1"/>
    <property type="molecule type" value="Genomic_DNA"/>
</dbReference>
<accession>A0A955LAM0</accession>
<gene>
    <name evidence="1" type="ORF">KC669_04300</name>
</gene>
<evidence type="ECO:0000313" key="2">
    <source>
        <dbReference type="Proteomes" id="UP000714915"/>
    </source>
</evidence>
<protein>
    <submittedName>
        <fullName evidence="1">Uncharacterized protein</fullName>
    </submittedName>
</protein>
<dbReference type="Proteomes" id="UP000714915">
    <property type="component" value="Unassembled WGS sequence"/>
</dbReference>
<reference evidence="1" key="2">
    <citation type="journal article" date="2021" name="Microbiome">
        <title>Successional dynamics and alternative stable states in a saline activated sludge microbial community over 9 years.</title>
        <authorList>
            <person name="Wang Y."/>
            <person name="Ye J."/>
            <person name="Ju F."/>
            <person name="Liu L."/>
            <person name="Boyd J.A."/>
            <person name="Deng Y."/>
            <person name="Parks D.H."/>
            <person name="Jiang X."/>
            <person name="Yin X."/>
            <person name="Woodcroft B.J."/>
            <person name="Tyson G.W."/>
            <person name="Hugenholtz P."/>
            <person name="Polz M.F."/>
            <person name="Zhang T."/>
        </authorList>
    </citation>
    <scope>NUCLEOTIDE SEQUENCE</scope>
    <source>
        <strain evidence="1">HKST-UBA09</strain>
    </source>
</reference>
<dbReference type="AlphaFoldDB" id="A0A955LAM0"/>
<organism evidence="1 2">
    <name type="scientific">Candidatus Dojkabacteria bacterium</name>
    <dbReference type="NCBI Taxonomy" id="2099670"/>
    <lineage>
        <taxon>Bacteria</taxon>
        <taxon>Candidatus Dojkabacteria</taxon>
    </lineage>
</organism>
<feature type="non-terminal residue" evidence="1">
    <location>
        <position position="1"/>
    </location>
</feature>
<proteinExistence type="predicted"/>
<reference evidence="1" key="1">
    <citation type="submission" date="2020-04" db="EMBL/GenBank/DDBJ databases">
        <authorList>
            <person name="Zhang T."/>
        </authorList>
    </citation>
    <scope>NUCLEOTIDE SEQUENCE</scope>
    <source>
        <strain evidence="1">HKST-UBA09</strain>
    </source>
</reference>
<sequence>FTGIARRPDLMPIRKEALINKVNGILQEFLQIEPIKTVAACQTICEYTGEASPRLSAEIALEFLFSAKKDLVFSKRIEKLLDDQAFSSFWKSLHNYKIYL</sequence>
<evidence type="ECO:0000313" key="1">
    <source>
        <dbReference type="EMBL" id="MCA9387227.1"/>
    </source>
</evidence>
<name>A0A955LAM0_9BACT</name>